<proteinExistence type="predicted"/>
<keyword evidence="2" id="KW-1185">Reference proteome</keyword>
<dbReference type="Proteomes" id="UP001197974">
    <property type="component" value="Chromosome"/>
</dbReference>
<dbReference type="RefSeq" id="WP_226542599.1">
    <property type="nucleotide sequence ID" value="NZ_CP129013.1"/>
</dbReference>
<protein>
    <submittedName>
        <fullName evidence="1">Type II toxin-antitoxin system HicB family antitoxin</fullName>
    </submittedName>
</protein>
<dbReference type="SUPFAM" id="SSF143100">
    <property type="entry name" value="TTHA1013/TTHA0281-like"/>
    <property type="match status" value="1"/>
</dbReference>
<reference evidence="1 2" key="1">
    <citation type="submission" date="2023-06" db="EMBL/GenBank/DDBJ databases">
        <title>Five Gram-positive bacteria isolated from mangrove sediments in Shenzhen, Guangdong, China.</title>
        <authorList>
            <person name="Yu S."/>
            <person name="Zheng W."/>
            <person name="Huang Y."/>
        </authorList>
    </citation>
    <scope>NUCLEOTIDE SEQUENCE [LARGE SCALE GENOMIC DNA]</scope>
    <source>
        <strain evidence="1 2">SaN35-3</strain>
    </source>
</reference>
<accession>A0ABY9JV11</accession>
<gene>
    <name evidence="1" type="ORF">LC087_18055</name>
</gene>
<evidence type="ECO:0000313" key="1">
    <source>
        <dbReference type="EMBL" id="WLR42563.1"/>
    </source>
</evidence>
<sequence>MPETKSKDLNYYLSLNYSVVINKVNDDGDDYFFGRVSELGGCHTTANTIATLIDELEQVKREYLEIKLQFGDAIPEPDK</sequence>
<dbReference type="InterPro" id="IPR035069">
    <property type="entry name" value="TTHA1013/TTHA0281-like"/>
</dbReference>
<dbReference type="EMBL" id="CP129013">
    <property type="protein sequence ID" value="WLR42563.1"/>
    <property type="molecule type" value="Genomic_DNA"/>
</dbReference>
<evidence type="ECO:0000313" key="2">
    <source>
        <dbReference type="Proteomes" id="UP001197974"/>
    </source>
</evidence>
<dbReference type="Gene3D" id="3.30.160.250">
    <property type="match status" value="1"/>
</dbReference>
<organism evidence="1 2">
    <name type="scientific">Bacillus carboniphilus</name>
    <dbReference type="NCBI Taxonomy" id="86663"/>
    <lineage>
        <taxon>Bacteria</taxon>
        <taxon>Bacillati</taxon>
        <taxon>Bacillota</taxon>
        <taxon>Bacilli</taxon>
        <taxon>Bacillales</taxon>
        <taxon>Bacillaceae</taxon>
        <taxon>Bacillus</taxon>
    </lineage>
</organism>
<name>A0ABY9JV11_9BACI</name>